<dbReference type="SFLD" id="SFLDG01129">
    <property type="entry name" value="C1.5:_HAD__Beta-PGM__Phosphata"/>
    <property type="match status" value="1"/>
</dbReference>
<dbReference type="InterPro" id="IPR023214">
    <property type="entry name" value="HAD_sf"/>
</dbReference>
<reference evidence="2" key="1">
    <citation type="submission" date="2019-05" db="EMBL/GenBank/DDBJ databases">
        <title>Complete genome sequencing of Dialister sp. strain 5BBH33.</title>
        <authorList>
            <person name="Sakamoto M."/>
            <person name="Murakami T."/>
            <person name="Mori H."/>
        </authorList>
    </citation>
    <scope>NUCLEOTIDE SEQUENCE [LARGE SCALE GENOMIC DNA]</scope>
    <source>
        <strain evidence="2">5BBH33</strain>
    </source>
</reference>
<dbReference type="KEGG" id="dho:Dia5BBH33_07210"/>
<dbReference type="CDD" id="cd01427">
    <property type="entry name" value="HAD_like"/>
    <property type="match status" value="1"/>
</dbReference>
<dbReference type="Pfam" id="PF13242">
    <property type="entry name" value="Hydrolase_like"/>
    <property type="match status" value="1"/>
</dbReference>
<dbReference type="InterPro" id="IPR036412">
    <property type="entry name" value="HAD-like_sf"/>
</dbReference>
<evidence type="ECO:0000313" key="1">
    <source>
        <dbReference type="EMBL" id="BBK24786.1"/>
    </source>
</evidence>
<dbReference type="SFLD" id="SFLDS00003">
    <property type="entry name" value="Haloacid_Dehalogenase"/>
    <property type="match status" value="1"/>
</dbReference>
<dbReference type="AlphaFoldDB" id="A0A8D5A1W7"/>
<evidence type="ECO:0000313" key="2">
    <source>
        <dbReference type="Proteomes" id="UP000320585"/>
    </source>
</evidence>
<dbReference type="InterPro" id="IPR050155">
    <property type="entry name" value="HAD-like_hydrolase_sf"/>
</dbReference>
<dbReference type="SUPFAM" id="SSF56784">
    <property type="entry name" value="HAD-like"/>
    <property type="match status" value="1"/>
</dbReference>
<dbReference type="Proteomes" id="UP000320585">
    <property type="component" value="Chromosome"/>
</dbReference>
<name>A0A8D5A1W7_9FIRM</name>
<dbReference type="Gene3D" id="3.40.50.1000">
    <property type="entry name" value="HAD superfamily/HAD-like"/>
    <property type="match status" value="1"/>
</dbReference>
<protein>
    <submittedName>
        <fullName evidence="1">Haloacid dehalogenase</fullName>
    </submittedName>
</protein>
<accession>A0A8D5A1W7</accession>
<dbReference type="GO" id="GO:0008967">
    <property type="term" value="F:phosphoglycolate phosphatase activity"/>
    <property type="evidence" value="ECO:0007669"/>
    <property type="project" value="TreeGrafter"/>
</dbReference>
<organism evidence="1 2">
    <name type="scientific">Dialister hominis</name>
    <dbReference type="NCBI Taxonomy" id="2582419"/>
    <lineage>
        <taxon>Bacteria</taxon>
        <taxon>Bacillati</taxon>
        <taxon>Bacillota</taxon>
        <taxon>Negativicutes</taxon>
        <taxon>Veillonellales</taxon>
        <taxon>Veillonellaceae</taxon>
        <taxon>Dialister</taxon>
    </lineage>
</organism>
<sequence length="379" mass="42414">MKKVIFDVDGVLLSEERYFDIAALTVWEILYSPKYMGMPAEKDNFIVGTVNEGRIAECRKSVWGNGTLISWLKARGINSNWDMVHAALITIFWIMAEVYSARSGGEKVAFRLESEKDVQETGKILMGIPVPSADKILEKWEKTVPEGIYGEDVIHTLAAAMAPSFANPDTWAELRSSFWKIHTSAFQEWYLGDDNYIRYLHKAPYSGGKPGFLDRETPLAPPSGIKNMFERLKESGYELGVATGRARIEMEVPFKTYGWYEEFESNYLATASDAVDESKMYGGSVPDKPHPFIYLCAAYGRNKENYPAYMAGTIARGSEDEIYVCGDSFSDLLGSRAAGFRFIGVLYGAEKDKTASLFEKEGVPYVQNVLEIPDLLSGI</sequence>
<gene>
    <name evidence="1" type="ORF">Dia5BBH33_07210</name>
</gene>
<dbReference type="GO" id="GO:0006281">
    <property type="term" value="P:DNA repair"/>
    <property type="evidence" value="ECO:0007669"/>
    <property type="project" value="TreeGrafter"/>
</dbReference>
<dbReference type="EMBL" id="AP019697">
    <property type="protein sequence ID" value="BBK24786.1"/>
    <property type="molecule type" value="Genomic_DNA"/>
</dbReference>
<dbReference type="RefSeq" id="WP_162501754.1">
    <property type="nucleotide sequence ID" value="NZ_AP019697.1"/>
</dbReference>
<dbReference type="PANTHER" id="PTHR43434">
    <property type="entry name" value="PHOSPHOGLYCOLATE PHOSPHATASE"/>
    <property type="match status" value="1"/>
</dbReference>
<keyword evidence="2" id="KW-1185">Reference proteome</keyword>
<dbReference type="PANTHER" id="PTHR43434:SF1">
    <property type="entry name" value="PHOSPHOGLYCOLATE PHOSPHATASE"/>
    <property type="match status" value="1"/>
</dbReference>
<dbReference type="GeneID" id="92715940"/>
<proteinExistence type="predicted"/>